<keyword evidence="5" id="KW-1185">Reference proteome</keyword>
<reference evidence="4" key="1">
    <citation type="submission" date="2021-03" db="EMBL/GenBank/DDBJ databases">
        <authorList>
            <person name="Bekaert M."/>
        </authorList>
    </citation>
    <scope>NUCLEOTIDE SEQUENCE</scope>
</reference>
<gene>
    <name evidence="4" type="ORF">MEDL_595</name>
</gene>
<dbReference type="SUPFAM" id="SSF51556">
    <property type="entry name" value="Metallo-dependent hydrolases"/>
    <property type="match status" value="1"/>
</dbReference>
<comment type="caution">
    <text evidence="4">The sequence shown here is derived from an EMBL/GenBank/DDBJ whole genome shotgun (WGS) entry which is preliminary data.</text>
</comment>
<dbReference type="PANTHER" id="PTHR46363">
    <property type="entry name" value="DEOXYRIBONUCLEASE TATDN2-RELATED"/>
    <property type="match status" value="1"/>
</dbReference>
<name>A0A8S3PMU0_MYTED</name>
<dbReference type="InterPro" id="IPR018228">
    <property type="entry name" value="DNase_TatD-rel_CS"/>
</dbReference>
<dbReference type="EC" id="3.1.21.-" evidence="4"/>
<feature type="compositionally biased region" description="Acidic residues" evidence="3">
    <location>
        <begin position="1"/>
        <end position="13"/>
    </location>
</feature>
<comment type="similarity">
    <text evidence="1">Belongs to the metallo-dependent hydrolases superfamily. TatD-type hydrolase family.</text>
</comment>
<dbReference type="Pfam" id="PF01026">
    <property type="entry name" value="TatD_DNase"/>
    <property type="match status" value="1"/>
</dbReference>
<dbReference type="EMBL" id="CAJPWZ010000051">
    <property type="protein sequence ID" value="CAG2184947.1"/>
    <property type="molecule type" value="Genomic_DNA"/>
</dbReference>
<dbReference type="PROSITE" id="PS01137">
    <property type="entry name" value="TATD_1"/>
    <property type="match status" value="1"/>
</dbReference>
<dbReference type="OrthoDB" id="9980814at2759"/>
<dbReference type="Proteomes" id="UP000683360">
    <property type="component" value="Unassembled WGS sequence"/>
</dbReference>
<dbReference type="AlphaFoldDB" id="A0A8S3PMU0"/>
<evidence type="ECO:0000313" key="4">
    <source>
        <dbReference type="EMBL" id="CAG2184947.1"/>
    </source>
</evidence>
<sequence>MSEEELDYEEEENQDHLTEPKRQIAIRGEATNVRLRHRECDICFHTFTNPRRHTIQTHLPWYVAPETACWICGTQEQTANFLNKHITRCHPTNAIDATFKNREVMYAELMNGLLRELARSLGTSYPVGLEEKLNAIMRIRTQLPPTEFHISEVKLVDSFLKLNCMEPAADYKIPATPLMEIYHILHWKILKNLIGYLNSDEQLWLLKFEERKDKDGLQIGQLSTKLSGPLPIIDSHFHLDQLCRQMGSGAFQDLDDLGSQSIYKTELKYAIANFVFPSAWPNSAQRSEFRKDNRLRFTFGIHPKIISSSSTSSLEHNWTDLQNLLKSTKTVAVGEIGLDDSTNPSRRDFNRQITYFRKQLYLAAALNLTIVIHSRGKPSLHEHVLAILSEICKPDQLIHWHCFTCSTQLYSAAVMCDSCAVHLGFCVRIGSSRIGVICVMQNSSVRQLCCSPKVLCKEGDRNGEGTFTATPVIPTKNDQQKEDDREECSESQRCSYSQEKYIYLAGSEIVQFGASCSNPWSMSEVCYTAPTRSLDIIEATLI</sequence>
<dbReference type="PANTHER" id="PTHR46363:SF1">
    <property type="entry name" value="DEOXYRIBONUCLEASE TATDN2-RELATED"/>
    <property type="match status" value="1"/>
</dbReference>
<evidence type="ECO:0000256" key="1">
    <source>
        <dbReference type="ARBA" id="ARBA00009275"/>
    </source>
</evidence>
<proteinExistence type="inferred from homology"/>
<feature type="region of interest" description="Disordered" evidence="3">
    <location>
        <begin position="1"/>
        <end position="20"/>
    </location>
</feature>
<accession>A0A8S3PMU0</accession>
<protein>
    <submittedName>
        <fullName evidence="4">TatD</fullName>
        <ecNumber evidence="4">3.1.21.-</ecNumber>
    </submittedName>
</protein>
<organism evidence="4 5">
    <name type="scientific">Mytilus edulis</name>
    <name type="common">Blue mussel</name>
    <dbReference type="NCBI Taxonomy" id="6550"/>
    <lineage>
        <taxon>Eukaryota</taxon>
        <taxon>Metazoa</taxon>
        <taxon>Spiralia</taxon>
        <taxon>Lophotrochozoa</taxon>
        <taxon>Mollusca</taxon>
        <taxon>Bivalvia</taxon>
        <taxon>Autobranchia</taxon>
        <taxon>Pteriomorphia</taxon>
        <taxon>Mytilida</taxon>
        <taxon>Mytiloidea</taxon>
        <taxon>Mytilidae</taxon>
        <taxon>Mytilinae</taxon>
        <taxon>Mytilus</taxon>
    </lineage>
</organism>
<dbReference type="Gene3D" id="3.20.20.140">
    <property type="entry name" value="Metal-dependent hydrolases"/>
    <property type="match status" value="1"/>
</dbReference>
<dbReference type="InterPro" id="IPR001130">
    <property type="entry name" value="TatD-like"/>
</dbReference>
<dbReference type="InterPro" id="IPR032466">
    <property type="entry name" value="Metal_Hydrolase"/>
</dbReference>
<dbReference type="GO" id="GO:0016788">
    <property type="term" value="F:hydrolase activity, acting on ester bonds"/>
    <property type="evidence" value="ECO:0007669"/>
    <property type="project" value="InterPro"/>
</dbReference>
<evidence type="ECO:0000256" key="2">
    <source>
        <dbReference type="ARBA" id="ARBA00022801"/>
    </source>
</evidence>
<keyword evidence="2 4" id="KW-0378">Hydrolase</keyword>
<evidence type="ECO:0000313" key="5">
    <source>
        <dbReference type="Proteomes" id="UP000683360"/>
    </source>
</evidence>
<evidence type="ECO:0000256" key="3">
    <source>
        <dbReference type="SAM" id="MobiDB-lite"/>
    </source>
</evidence>